<keyword evidence="1" id="KW-0732">Signal</keyword>
<evidence type="ECO:0008006" key="4">
    <source>
        <dbReference type="Google" id="ProtNLM"/>
    </source>
</evidence>
<feature type="signal peptide" evidence="1">
    <location>
        <begin position="1"/>
        <end position="24"/>
    </location>
</feature>
<evidence type="ECO:0000313" key="2">
    <source>
        <dbReference type="EMBL" id="KAF8444026.1"/>
    </source>
</evidence>
<feature type="chain" id="PRO_5042185629" description="Secreted protein" evidence="1">
    <location>
        <begin position="25"/>
        <end position="87"/>
    </location>
</feature>
<protein>
    <recommendedName>
        <fullName evidence="4">Secreted protein</fullName>
    </recommendedName>
</protein>
<comment type="caution">
    <text evidence="2">The sequence shown here is derived from an EMBL/GenBank/DDBJ whole genome shotgun (WGS) entry which is preliminary data.</text>
</comment>
<dbReference type="Proteomes" id="UP001194468">
    <property type="component" value="Unassembled WGS sequence"/>
</dbReference>
<gene>
    <name evidence="2" type="ORF">L210DRAFT_3533526</name>
</gene>
<dbReference type="EMBL" id="WHUW01000007">
    <property type="protein sequence ID" value="KAF8444026.1"/>
    <property type="molecule type" value="Genomic_DNA"/>
</dbReference>
<accession>A0AAD4BZL7</accession>
<reference evidence="2" key="1">
    <citation type="submission" date="2019-10" db="EMBL/GenBank/DDBJ databases">
        <authorList>
            <consortium name="DOE Joint Genome Institute"/>
            <person name="Kuo A."/>
            <person name="Miyauchi S."/>
            <person name="Kiss E."/>
            <person name="Drula E."/>
            <person name="Kohler A."/>
            <person name="Sanchez-Garcia M."/>
            <person name="Andreopoulos B."/>
            <person name="Barry K.W."/>
            <person name="Bonito G."/>
            <person name="Buee M."/>
            <person name="Carver A."/>
            <person name="Chen C."/>
            <person name="Cichocki N."/>
            <person name="Clum A."/>
            <person name="Culley D."/>
            <person name="Crous P.W."/>
            <person name="Fauchery L."/>
            <person name="Girlanda M."/>
            <person name="Hayes R."/>
            <person name="Keri Z."/>
            <person name="LaButti K."/>
            <person name="Lipzen A."/>
            <person name="Lombard V."/>
            <person name="Magnuson J."/>
            <person name="Maillard F."/>
            <person name="Morin E."/>
            <person name="Murat C."/>
            <person name="Nolan M."/>
            <person name="Ohm R."/>
            <person name="Pangilinan J."/>
            <person name="Pereira M."/>
            <person name="Perotto S."/>
            <person name="Peter M."/>
            <person name="Riley R."/>
            <person name="Sitrit Y."/>
            <person name="Stielow B."/>
            <person name="Szollosi G."/>
            <person name="Zifcakova L."/>
            <person name="Stursova M."/>
            <person name="Spatafora J.W."/>
            <person name="Tedersoo L."/>
            <person name="Vaario L.-M."/>
            <person name="Yamada A."/>
            <person name="Yan M."/>
            <person name="Wang P."/>
            <person name="Xu J."/>
            <person name="Bruns T."/>
            <person name="Baldrian P."/>
            <person name="Vilgalys R."/>
            <person name="Henrissat B."/>
            <person name="Grigoriev I.V."/>
            <person name="Hibbett D."/>
            <person name="Nagy L.G."/>
            <person name="Martin F.M."/>
        </authorList>
    </citation>
    <scope>NUCLEOTIDE SEQUENCE</scope>
    <source>
        <strain evidence="2">BED1</strain>
    </source>
</reference>
<reference evidence="2" key="2">
    <citation type="journal article" date="2020" name="Nat. Commun.">
        <title>Large-scale genome sequencing of mycorrhizal fungi provides insights into the early evolution of symbiotic traits.</title>
        <authorList>
            <person name="Miyauchi S."/>
            <person name="Kiss E."/>
            <person name="Kuo A."/>
            <person name="Drula E."/>
            <person name="Kohler A."/>
            <person name="Sanchez-Garcia M."/>
            <person name="Morin E."/>
            <person name="Andreopoulos B."/>
            <person name="Barry K.W."/>
            <person name="Bonito G."/>
            <person name="Buee M."/>
            <person name="Carver A."/>
            <person name="Chen C."/>
            <person name="Cichocki N."/>
            <person name="Clum A."/>
            <person name="Culley D."/>
            <person name="Crous P.W."/>
            <person name="Fauchery L."/>
            <person name="Girlanda M."/>
            <person name="Hayes R.D."/>
            <person name="Keri Z."/>
            <person name="LaButti K."/>
            <person name="Lipzen A."/>
            <person name="Lombard V."/>
            <person name="Magnuson J."/>
            <person name="Maillard F."/>
            <person name="Murat C."/>
            <person name="Nolan M."/>
            <person name="Ohm R.A."/>
            <person name="Pangilinan J."/>
            <person name="Pereira M.F."/>
            <person name="Perotto S."/>
            <person name="Peter M."/>
            <person name="Pfister S."/>
            <person name="Riley R."/>
            <person name="Sitrit Y."/>
            <person name="Stielow J.B."/>
            <person name="Szollosi G."/>
            <person name="Zifcakova L."/>
            <person name="Stursova M."/>
            <person name="Spatafora J.W."/>
            <person name="Tedersoo L."/>
            <person name="Vaario L.M."/>
            <person name="Yamada A."/>
            <person name="Yan M."/>
            <person name="Wang P."/>
            <person name="Xu J."/>
            <person name="Bruns T."/>
            <person name="Baldrian P."/>
            <person name="Vilgalys R."/>
            <person name="Dunand C."/>
            <person name="Henrissat B."/>
            <person name="Grigoriev I.V."/>
            <person name="Hibbett D."/>
            <person name="Nagy L.G."/>
            <person name="Martin F.M."/>
        </authorList>
    </citation>
    <scope>NUCLEOTIDE SEQUENCE</scope>
    <source>
        <strain evidence="2">BED1</strain>
    </source>
</reference>
<evidence type="ECO:0000313" key="3">
    <source>
        <dbReference type="Proteomes" id="UP001194468"/>
    </source>
</evidence>
<dbReference type="AlphaFoldDB" id="A0AAD4BZL7"/>
<organism evidence="2 3">
    <name type="scientific">Boletus edulis BED1</name>
    <dbReference type="NCBI Taxonomy" id="1328754"/>
    <lineage>
        <taxon>Eukaryota</taxon>
        <taxon>Fungi</taxon>
        <taxon>Dikarya</taxon>
        <taxon>Basidiomycota</taxon>
        <taxon>Agaricomycotina</taxon>
        <taxon>Agaricomycetes</taxon>
        <taxon>Agaricomycetidae</taxon>
        <taxon>Boletales</taxon>
        <taxon>Boletineae</taxon>
        <taxon>Boletaceae</taxon>
        <taxon>Boletoideae</taxon>
        <taxon>Boletus</taxon>
    </lineage>
</organism>
<name>A0AAD4BZL7_BOLED</name>
<proteinExistence type="predicted"/>
<sequence>MHLSTTFSIAWSCYVAMCCHHVVALDLRPLRTWLLRRTAASLFFSRSSSSTPSRALKNQNQNISSGHSKTMMLMSFSLVCEDPPAAP</sequence>
<keyword evidence="3" id="KW-1185">Reference proteome</keyword>
<evidence type="ECO:0000256" key="1">
    <source>
        <dbReference type="SAM" id="SignalP"/>
    </source>
</evidence>